<gene>
    <name evidence="7" type="ORF">DKX38_021235</name>
</gene>
<dbReference type="PANTHER" id="PTHR10520">
    <property type="entry name" value="TRIFUNCTIONAL PURINE BIOSYNTHETIC PROTEIN ADENOSINE-3-RELATED"/>
    <property type="match status" value="1"/>
</dbReference>
<proteinExistence type="predicted"/>
<evidence type="ECO:0000256" key="3">
    <source>
        <dbReference type="ARBA" id="ARBA00022598"/>
    </source>
</evidence>
<dbReference type="EMBL" id="VDCV01000014">
    <property type="protein sequence ID" value="KAB5527388.1"/>
    <property type="molecule type" value="Genomic_DNA"/>
</dbReference>
<dbReference type="EC" id="6.3.3.1" evidence="2"/>
<comment type="caution">
    <text evidence="7">The sequence shown here is derived from an EMBL/GenBank/DDBJ whole genome shotgun (WGS) entry which is preliminary data.</text>
</comment>
<dbReference type="PANTHER" id="PTHR10520:SF12">
    <property type="entry name" value="TRIFUNCTIONAL PURINE BIOSYNTHETIC PROTEIN ADENOSINE-3"/>
    <property type="match status" value="1"/>
</dbReference>
<dbReference type="AlphaFoldDB" id="A0A5N5K7F2"/>
<keyword evidence="8" id="KW-1185">Reference proteome</keyword>
<keyword evidence="3" id="KW-0436">Ligase</keyword>
<dbReference type="GO" id="GO:0046084">
    <property type="term" value="P:adenine biosynthetic process"/>
    <property type="evidence" value="ECO:0007669"/>
    <property type="project" value="TreeGrafter"/>
</dbReference>
<keyword evidence="5" id="KW-0067">ATP-binding</keyword>
<feature type="domain" description="PurM-like C-terminal" evidence="6">
    <location>
        <begin position="59"/>
        <end position="127"/>
    </location>
</feature>
<dbReference type="Proteomes" id="UP000326939">
    <property type="component" value="Chromosome 14"/>
</dbReference>
<dbReference type="InterPro" id="IPR010918">
    <property type="entry name" value="PurM-like_C_dom"/>
</dbReference>
<dbReference type="GO" id="GO:0006189">
    <property type="term" value="P:'de novo' IMP biosynthetic process"/>
    <property type="evidence" value="ECO:0007669"/>
    <property type="project" value="UniProtKB-UniPathway"/>
</dbReference>
<dbReference type="Pfam" id="PF02769">
    <property type="entry name" value="AIRS_C"/>
    <property type="match status" value="1"/>
</dbReference>
<comment type="pathway">
    <text evidence="1">Purine metabolism; IMP biosynthesis via de novo pathway; 5-amino-1-(5-phospho-D-ribosyl)imidazole from N(2)-formyl-N(1)-(5-phospho-D-ribosyl)glycinamide: step 2/2.</text>
</comment>
<reference evidence="8" key="1">
    <citation type="journal article" date="2019" name="Gigascience">
        <title>De novo genome assembly of the endangered Acer yangbiense, a plant species with extremely small populations endemic to Yunnan Province, China.</title>
        <authorList>
            <person name="Yang J."/>
            <person name="Wariss H.M."/>
            <person name="Tao L."/>
            <person name="Zhang R."/>
            <person name="Yun Q."/>
            <person name="Hollingsworth P."/>
            <person name="Dao Z."/>
            <person name="Luo G."/>
            <person name="Guo H."/>
            <person name="Ma Y."/>
            <person name="Sun W."/>
        </authorList>
    </citation>
    <scope>NUCLEOTIDE SEQUENCE [LARGE SCALE GENOMIC DNA]</scope>
    <source>
        <strain evidence="8">cv. br00</strain>
    </source>
</reference>
<dbReference type="UniPathway" id="UPA00074">
    <property type="reaction ID" value="UER00129"/>
</dbReference>
<dbReference type="SUPFAM" id="SSF56042">
    <property type="entry name" value="PurM C-terminal domain-like"/>
    <property type="match status" value="1"/>
</dbReference>
<evidence type="ECO:0000256" key="4">
    <source>
        <dbReference type="ARBA" id="ARBA00022741"/>
    </source>
</evidence>
<sequence length="143" mass="16293">MKTKGSAWAELKWALRMWAAQQSAEMPDFYAEGEFDLAGLLSALWSPFQWFLSCKKVGVGFTDNIPRVFPKGLGASIYKESWEVPTLFKWIQEAGRIEYAEMSRTFNMGIGMVLVVTEEASRKILEEGQHKAYALARLYVVKE</sequence>
<dbReference type="GO" id="GO:0005524">
    <property type="term" value="F:ATP binding"/>
    <property type="evidence" value="ECO:0007669"/>
    <property type="project" value="UniProtKB-KW"/>
</dbReference>
<accession>A0A5N5K7F2</accession>
<dbReference type="Gene3D" id="3.90.650.10">
    <property type="entry name" value="PurM-like C-terminal domain"/>
    <property type="match status" value="1"/>
</dbReference>
<dbReference type="GO" id="GO:0004641">
    <property type="term" value="F:phosphoribosylformylglycinamidine cyclo-ligase activity"/>
    <property type="evidence" value="ECO:0007669"/>
    <property type="project" value="UniProtKB-EC"/>
</dbReference>
<evidence type="ECO:0000313" key="8">
    <source>
        <dbReference type="Proteomes" id="UP000326939"/>
    </source>
</evidence>
<evidence type="ECO:0000259" key="6">
    <source>
        <dbReference type="Pfam" id="PF02769"/>
    </source>
</evidence>
<evidence type="ECO:0000256" key="1">
    <source>
        <dbReference type="ARBA" id="ARBA00004686"/>
    </source>
</evidence>
<dbReference type="GO" id="GO:0004637">
    <property type="term" value="F:phosphoribosylamine-glycine ligase activity"/>
    <property type="evidence" value="ECO:0007669"/>
    <property type="project" value="TreeGrafter"/>
</dbReference>
<organism evidence="7 8">
    <name type="scientific">Salix brachista</name>
    <dbReference type="NCBI Taxonomy" id="2182728"/>
    <lineage>
        <taxon>Eukaryota</taxon>
        <taxon>Viridiplantae</taxon>
        <taxon>Streptophyta</taxon>
        <taxon>Embryophyta</taxon>
        <taxon>Tracheophyta</taxon>
        <taxon>Spermatophyta</taxon>
        <taxon>Magnoliopsida</taxon>
        <taxon>eudicotyledons</taxon>
        <taxon>Gunneridae</taxon>
        <taxon>Pentapetalae</taxon>
        <taxon>rosids</taxon>
        <taxon>fabids</taxon>
        <taxon>Malpighiales</taxon>
        <taxon>Salicaceae</taxon>
        <taxon>Saliceae</taxon>
        <taxon>Salix</taxon>
    </lineage>
</organism>
<dbReference type="InterPro" id="IPR036676">
    <property type="entry name" value="PurM-like_C_sf"/>
</dbReference>
<evidence type="ECO:0000313" key="7">
    <source>
        <dbReference type="EMBL" id="KAB5527388.1"/>
    </source>
</evidence>
<evidence type="ECO:0000256" key="2">
    <source>
        <dbReference type="ARBA" id="ARBA00013047"/>
    </source>
</evidence>
<keyword evidence="4" id="KW-0547">Nucleotide-binding</keyword>
<name>A0A5N5K7F2_9ROSI</name>
<dbReference type="GO" id="GO:0005829">
    <property type="term" value="C:cytosol"/>
    <property type="evidence" value="ECO:0007669"/>
    <property type="project" value="TreeGrafter"/>
</dbReference>
<evidence type="ECO:0000256" key="5">
    <source>
        <dbReference type="ARBA" id="ARBA00022840"/>
    </source>
</evidence>
<dbReference type="InterPro" id="IPR004733">
    <property type="entry name" value="PurM_cligase"/>
</dbReference>
<protein>
    <recommendedName>
        <fullName evidence="2">phosphoribosylformylglycinamidine cyclo-ligase</fullName>
        <ecNumber evidence="2">6.3.3.1</ecNumber>
    </recommendedName>
</protein>